<feature type="non-terminal residue" evidence="1">
    <location>
        <position position="1"/>
    </location>
</feature>
<organism evidence="1 2">
    <name type="scientific">Taxus chinensis</name>
    <name type="common">Chinese yew</name>
    <name type="synonym">Taxus wallichiana var. chinensis</name>
    <dbReference type="NCBI Taxonomy" id="29808"/>
    <lineage>
        <taxon>Eukaryota</taxon>
        <taxon>Viridiplantae</taxon>
        <taxon>Streptophyta</taxon>
        <taxon>Embryophyta</taxon>
        <taxon>Tracheophyta</taxon>
        <taxon>Spermatophyta</taxon>
        <taxon>Pinopsida</taxon>
        <taxon>Pinidae</taxon>
        <taxon>Conifers II</taxon>
        <taxon>Cupressales</taxon>
        <taxon>Taxaceae</taxon>
        <taxon>Taxus</taxon>
    </lineage>
</organism>
<keyword evidence="2" id="KW-1185">Reference proteome</keyword>
<sequence length="53" mass="6455">TSFCYGIREGNQKVAMEILIHYGLVHSRFMNIVARMFFYSRIWTERHWNCLVE</sequence>
<evidence type="ECO:0000313" key="2">
    <source>
        <dbReference type="Proteomes" id="UP000824469"/>
    </source>
</evidence>
<name>A0AA38C7D1_TAXCH</name>
<dbReference type="Proteomes" id="UP000824469">
    <property type="component" value="Unassembled WGS sequence"/>
</dbReference>
<accession>A0AA38C7D1</accession>
<dbReference type="AlphaFoldDB" id="A0AA38C7D1"/>
<evidence type="ECO:0000313" key="1">
    <source>
        <dbReference type="EMBL" id="KAH9296346.1"/>
    </source>
</evidence>
<feature type="non-terminal residue" evidence="1">
    <location>
        <position position="53"/>
    </location>
</feature>
<protein>
    <submittedName>
        <fullName evidence="1">Uncharacterized protein</fullName>
    </submittedName>
</protein>
<dbReference type="EMBL" id="JAHRHJ020000011">
    <property type="protein sequence ID" value="KAH9296346.1"/>
    <property type="molecule type" value="Genomic_DNA"/>
</dbReference>
<comment type="caution">
    <text evidence="1">The sequence shown here is derived from an EMBL/GenBank/DDBJ whole genome shotgun (WGS) entry which is preliminary data.</text>
</comment>
<proteinExistence type="predicted"/>
<gene>
    <name evidence="1" type="ORF">KI387_039934</name>
</gene>
<reference evidence="1 2" key="1">
    <citation type="journal article" date="2021" name="Nat. Plants">
        <title>The Taxus genome provides insights into paclitaxel biosynthesis.</title>
        <authorList>
            <person name="Xiong X."/>
            <person name="Gou J."/>
            <person name="Liao Q."/>
            <person name="Li Y."/>
            <person name="Zhou Q."/>
            <person name="Bi G."/>
            <person name="Li C."/>
            <person name="Du R."/>
            <person name="Wang X."/>
            <person name="Sun T."/>
            <person name="Guo L."/>
            <person name="Liang H."/>
            <person name="Lu P."/>
            <person name="Wu Y."/>
            <person name="Zhang Z."/>
            <person name="Ro D.K."/>
            <person name="Shang Y."/>
            <person name="Huang S."/>
            <person name="Yan J."/>
        </authorList>
    </citation>
    <scope>NUCLEOTIDE SEQUENCE [LARGE SCALE GENOMIC DNA]</scope>
    <source>
        <strain evidence="1">Ta-2019</strain>
    </source>
</reference>